<feature type="domain" description="DUF2087" evidence="2">
    <location>
        <begin position="105"/>
        <end position="174"/>
    </location>
</feature>
<sequence length="193" mass="20689">MTRHDDGTPGPQQWRPVLAALANAEQRLLLAEVIMAEAAREGTVVSDARRSKGLDQLAGSGVLAGTDGDWRVDAAGLRSLLSAPTQPESEATGDEEVDRFVSGGRIHTYPAKPGPRRRLLVWAATQALEAEEVLTEGGLNHRLEALTSDVVTLRRYLVDAGLLTRSPDGSAYRRAAEEETSQEPSGQDAIRPG</sequence>
<reference evidence="3 4" key="1">
    <citation type="submission" date="2017-02" db="EMBL/GenBank/DDBJ databases">
        <authorList>
            <person name="Peterson S.W."/>
        </authorList>
    </citation>
    <scope>NUCLEOTIDE SEQUENCE [LARGE SCALE GENOMIC DNA]</scope>
    <source>
        <strain evidence="3 4">B Ar 00.02</strain>
    </source>
</reference>
<keyword evidence="4" id="KW-1185">Reference proteome</keyword>
<proteinExistence type="predicted"/>
<dbReference type="RefSeq" id="WP_086997289.1">
    <property type="nucleotide sequence ID" value="NZ_FUHW01000025.1"/>
</dbReference>
<evidence type="ECO:0000256" key="1">
    <source>
        <dbReference type="SAM" id="MobiDB-lite"/>
    </source>
</evidence>
<organism evidence="3 4">
    <name type="scientific">Arthrobacter rhombi</name>
    <dbReference type="NCBI Taxonomy" id="71253"/>
    <lineage>
        <taxon>Bacteria</taxon>
        <taxon>Bacillati</taxon>
        <taxon>Actinomycetota</taxon>
        <taxon>Actinomycetes</taxon>
        <taxon>Micrococcales</taxon>
        <taxon>Micrococcaceae</taxon>
        <taxon>Arthrobacter</taxon>
    </lineage>
</organism>
<protein>
    <recommendedName>
        <fullName evidence="2">DUF2087 domain-containing protein</fullName>
    </recommendedName>
</protein>
<evidence type="ECO:0000259" key="2">
    <source>
        <dbReference type="Pfam" id="PF09860"/>
    </source>
</evidence>
<dbReference type="AlphaFoldDB" id="A0A1R4FZB5"/>
<evidence type="ECO:0000313" key="4">
    <source>
        <dbReference type="Proteomes" id="UP000195913"/>
    </source>
</evidence>
<dbReference type="Proteomes" id="UP000195913">
    <property type="component" value="Unassembled WGS sequence"/>
</dbReference>
<name>A0A1R4FZB5_9MICC</name>
<dbReference type="EMBL" id="FUHW01000025">
    <property type="protein sequence ID" value="SJM61274.1"/>
    <property type="molecule type" value="Genomic_DNA"/>
</dbReference>
<accession>A0A1R4FZB5</accession>
<evidence type="ECO:0000313" key="3">
    <source>
        <dbReference type="EMBL" id="SJM61274.1"/>
    </source>
</evidence>
<gene>
    <name evidence="3" type="ORF">FM101_06720</name>
</gene>
<feature type="region of interest" description="Disordered" evidence="1">
    <location>
        <begin position="166"/>
        <end position="193"/>
    </location>
</feature>
<dbReference type="Pfam" id="PF09860">
    <property type="entry name" value="DUF2087"/>
    <property type="match status" value="1"/>
</dbReference>
<dbReference type="InterPro" id="IPR018656">
    <property type="entry name" value="DUF2087"/>
</dbReference>